<accession>A0ABV7GV03</accession>
<evidence type="ECO:0000313" key="2">
    <source>
        <dbReference type="Proteomes" id="UP001595632"/>
    </source>
</evidence>
<organism evidence="1 2">
    <name type="scientific">Psychromarinibacter halotolerans</name>
    <dbReference type="NCBI Taxonomy" id="1775175"/>
    <lineage>
        <taxon>Bacteria</taxon>
        <taxon>Pseudomonadati</taxon>
        <taxon>Pseudomonadota</taxon>
        <taxon>Alphaproteobacteria</taxon>
        <taxon>Rhodobacterales</taxon>
        <taxon>Paracoccaceae</taxon>
        <taxon>Psychromarinibacter</taxon>
    </lineage>
</organism>
<dbReference type="EMBL" id="JBHRTB010000010">
    <property type="protein sequence ID" value="MFC3144039.1"/>
    <property type="molecule type" value="Genomic_DNA"/>
</dbReference>
<dbReference type="RefSeq" id="WP_275631302.1">
    <property type="nucleotide sequence ID" value="NZ_JARGYD010000001.1"/>
</dbReference>
<name>A0ABV7GV03_9RHOB</name>
<protein>
    <recommendedName>
        <fullName evidence="3">DUF333 domain-containing protein</fullName>
    </recommendedName>
</protein>
<keyword evidence="2" id="KW-1185">Reference proteome</keyword>
<evidence type="ECO:0008006" key="3">
    <source>
        <dbReference type="Google" id="ProtNLM"/>
    </source>
</evidence>
<gene>
    <name evidence="1" type="ORF">ACFOGP_15070</name>
</gene>
<comment type="caution">
    <text evidence="1">The sequence shown here is derived from an EMBL/GenBank/DDBJ whole genome shotgun (WGS) entry which is preliminary data.</text>
</comment>
<proteinExistence type="predicted"/>
<evidence type="ECO:0000313" key="1">
    <source>
        <dbReference type="EMBL" id="MFC3144039.1"/>
    </source>
</evidence>
<dbReference type="Proteomes" id="UP001595632">
    <property type="component" value="Unassembled WGS sequence"/>
</dbReference>
<sequence length="137" mass="14658">MRLFSAVLLVAATPLAAQEDPLPDLPFQSGEGEVFCVIVTGERNHVRCDLYGGTLTFADPPEDCGEGWGYAFEVGITGSGKVLCADDSVIDESIQVMEPGYSHSRGGVACFSEEGGMTCLNAENLGFTLRQDEQVLY</sequence>
<reference evidence="2" key="1">
    <citation type="journal article" date="2019" name="Int. J. Syst. Evol. Microbiol.">
        <title>The Global Catalogue of Microorganisms (GCM) 10K type strain sequencing project: providing services to taxonomists for standard genome sequencing and annotation.</title>
        <authorList>
            <consortium name="The Broad Institute Genomics Platform"/>
            <consortium name="The Broad Institute Genome Sequencing Center for Infectious Disease"/>
            <person name="Wu L."/>
            <person name="Ma J."/>
        </authorList>
    </citation>
    <scope>NUCLEOTIDE SEQUENCE [LARGE SCALE GENOMIC DNA]</scope>
    <source>
        <strain evidence="2">KCTC 52366</strain>
    </source>
</reference>